<dbReference type="PANTHER" id="PTHR10889:SF1">
    <property type="entry name" value="DEOXYRIBOSE-PHOSPHATE ALDOLASE"/>
    <property type="match status" value="1"/>
</dbReference>
<proteinExistence type="predicted"/>
<dbReference type="GeneID" id="75047044"/>
<dbReference type="Proteomes" id="UP000262524">
    <property type="component" value="Unassembled WGS sequence"/>
</dbReference>
<evidence type="ECO:0000313" key="5">
    <source>
        <dbReference type="EMBL" id="RGI87233.1"/>
    </source>
</evidence>
<reference evidence="11 12" key="2">
    <citation type="submission" date="2018-08" db="EMBL/GenBank/DDBJ databases">
        <title>A genome reference for cultivated species of the human gut microbiota.</title>
        <authorList>
            <person name="Zou Y."/>
            <person name="Xue W."/>
            <person name="Luo G."/>
        </authorList>
    </citation>
    <scope>NUCLEOTIDE SEQUENCE [LARGE SCALE GENOMIC DNA]</scope>
    <source>
        <strain evidence="9 13">AF31-17AC</strain>
        <strain evidence="8 12">AF45-14BH</strain>
        <strain evidence="7 14">AM34-3LB</strain>
        <strain evidence="6 15">AM48-23BH</strain>
        <strain evidence="5 11">TM10-1AC</strain>
    </source>
</reference>
<dbReference type="Pfam" id="PF01791">
    <property type="entry name" value="DeoC"/>
    <property type="match status" value="1"/>
</dbReference>
<keyword evidence="4" id="KW-0456">Lyase</keyword>
<evidence type="ECO:0000256" key="1">
    <source>
        <dbReference type="ARBA" id="ARBA00022490"/>
    </source>
</evidence>
<dbReference type="Gene3D" id="3.20.20.70">
    <property type="entry name" value="Aldolase class I"/>
    <property type="match status" value="1"/>
</dbReference>
<evidence type="ECO:0000313" key="13">
    <source>
        <dbReference type="Proteomes" id="UP000283700"/>
    </source>
</evidence>
<dbReference type="InterPro" id="IPR013785">
    <property type="entry name" value="Aldolase_TIM"/>
</dbReference>
<dbReference type="Proteomes" id="UP000095679">
    <property type="component" value="Unassembled WGS sequence"/>
</dbReference>
<dbReference type="EMBL" id="CYZL01000011">
    <property type="protein sequence ID" value="CUO27392.1"/>
    <property type="molecule type" value="Genomic_DNA"/>
</dbReference>
<dbReference type="AlphaFoldDB" id="A0A174DP34"/>
<keyword evidence="14" id="KW-1185">Reference proteome</keyword>
<keyword evidence="1" id="KW-0963">Cytoplasm</keyword>
<dbReference type="GO" id="GO:0005737">
    <property type="term" value="C:cytoplasm"/>
    <property type="evidence" value="ECO:0007669"/>
    <property type="project" value="InterPro"/>
</dbReference>
<protein>
    <recommendedName>
        <fullName evidence="3">Deoxyribose-phosphate aldolase</fullName>
        <ecNumber evidence="3">4.1.2.4</ecNumber>
    </recommendedName>
</protein>
<evidence type="ECO:0000313" key="8">
    <source>
        <dbReference type="EMBL" id="RHK40960.1"/>
    </source>
</evidence>
<dbReference type="Proteomes" id="UP000283700">
    <property type="component" value="Unassembled WGS sequence"/>
</dbReference>
<evidence type="ECO:0000313" key="12">
    <source>
        <dbReference type="Proteomes" id="UP000283497"/>
    </source>
</evidence>
<evidence type="ECO:0000313" key="4">
    <source>
        <dbReference type="EMBL" id="CUO27392.1"/>
    </source>
</evidence>
<evidence type="ECO:0000256" key="2">
    <source>
        <dbReference type="ARBA" id="ARBA00023270"/>
    </source>
</evidence>
<sequence>MVDLSKMTKWDMGKLFDFSVLPKQSTEADIRRGCQIAKEYNCKAFCFSSSEWTPIVAEELKGTDIMVGAAIGFPFGQQSSAVKAFETAEAVRLGATVLDNCMNVGDLKDKKYDKILAEFKEYVDAAQGVMTKMIIETCFLTKEEIVTATKLVCEAGIDWVKTSTGQYGGPSVQDVMLMVDAVKGTKTKVKVAGVKDPRPQNAFCFIQAGAELIGTRAAVEILDAVDDLRKIGLIPAYTGDK</sequence>
<evidence type="ECO:0000313" key="11">
    <source>
        <dbReference type="Proteomes" id="UP000262524"/>
    </source>
</evidence>
<gene>
    <name evidence="4" type="primary">deoC1_1</name>
    <name evidence="5" type="synonym">deoC</name>
    <name evidence="8" type="ORF">DW068_02955</name>
    <name evidence="7" type="ORF">DW833_08270</name>
    <name evidence="6" type="ORF">DW972_00440</name>
    <name evidence="9" type="ORF">DWZ29_01270</name>
    <name evidence="5" type="ORF">DXD91_08565</name>
    <name evidence="4" type="ORF">ERS852450_01495</name>
</gene>
<dbReference type="EMBL" id="QSID01000008">
    <property type="protein sequence ID" value="RHC64867.1"/>
    <property type="molecule type" value="Genomic_DNA"/>
</dbReference>
<dbReference type="Proteomes" id="UP000283497">
    <property type="component" value="Unassembled WGS sequence"/>
</dbReference>
<dbReference type="EMBL" id="QSOE01000049">
    <property type="protein sequence ID" value="RGI87233.1"/>
    <property type="molecule type" value="Genomic_DNA"/>
</dbReference>
<dbReference type="EMBL" id="QRQO01000002">
    <property type="protein sequence ID" value="RHN17795.1"/>
    <property type="molecule type" value="Genomic_DNA"/>
</dbReference>
<dbReference type="SUPFAM" id="SSF51569">
    <property type="entry name" value="Aldolase"/>
    <property type="match status" value="1"/>
</dbReference>
<dbReference type="RefSeq" id="WP_005349271.1">
    <property type="nucleotide sequence ID" value="NZ_BLYK01000037.1"/>
</dbReference>
<dbReference type="Proteomes" id="UP000286561">
    <property type="component" value="Unassembled WGS sequence"/>
</dbReference>
<evidence type="ECO:0000313" key="6">
    <source>
        <dbReference type="EMBL" id="RGZ86906.1"/>
    </source>
</evidence>
<evidence type="ECO:0000313" key="9">
    <source>
        <dbReference type="EMBL" id="RHN17795.1"/>
    </source>
</evidence>
<dbReference type="GO" id="GO:0016052">
    <property type="term" value="P:carbohydrate catabolic process"/>
    <property type="evidence" value="ECO:0007669"/>
    <property type="project" value="TreeGrafter"/>
</dbReference>
<dbReference type="EC" id="4.1.2.4" evidence="3"/>
<dbReference type="EMBL" id="QSEP01000001">
    <property type="protein sequence ID" value="RGZ86906.1"/>
    <property type="molecule type" value="Genomic_DNA"/>
</dbReference>
<dbReference type="GO" id="GO:0009264">
    <property type="term" value="P:deoxyribonucleotide catabolic process"/>
    <property type="evidence" value="ECO:0007669"/>
    <property type="project" value="UniProtKB-UniRule"/>
</dbReference>
<reference evidence="4 10" key="1">
    <citation type="submission" date="2015-09" db="EMBL/GenBank/DDBJ databases">
        <authorList>
            <consortium name="Pathogen Informatics"/>
        </authorList>
    </citation>
    <scope>NUCLEOTIDE SEQUENCE [LARGE SCALE GENOMIC DNA]</scope>
    <source>
        <strain evidence="4 10">2789STDY5834835</strain>
    </source>
</reference>
<dbReference type="EMBL" id="QRNJ01000007">
    <property type="protein sequence ID" value="RHK40960.1"/>
    <property type="molecule type" value="Genomic_DNA"/>
</dbReference>
<evidence type="ECO:0000313" key="10">
    <source>
        <dbReference type="Proteomes" id="UP000095679"/>
    </source>
</evidence>
<evidence type="ECO:0000256" key="3">
    <source>
        <dbReference type="NCBIfam" id="TIGR00126"/>
    </source>
</evidence>
<evidence type="ECO:0000313" key="14">
    <source>
        <dbReference type="Proteomes" id="UP000284621"/>
    </source>
</evidence>
<dbReference type="SMART" id="SM01133">
    <property type="entry name" value="DeoC"/>
    <property type="match status" value="1"/>
</dbReference>
<dbReference type="NCBIfam" id="TIGR00126">
    <property type="entry name" value="deoC"/>
    <property type="match status" value="1"/>
</dbReference>
<dbReference type="InterPro" id="IPR002915">
    <property type="entry name" value="DeoC/FbaB/LacD_aldolase"/>
</dbReference>
<evidence type="ECO:0000313" key="7">
    <source>
        <dbReference type="EMBL" id="RHC64867.1"/>
    </source>
</evidence>
<dbReference type="InterPro" id="IPR011343">
    <property type="entry name" value="DeoC"/>
</dbReference>
<organism evidence="4 10">
    <name type="scientific">Anaerobutyricum hallii</name>
    <dbReference type="NCBI Taxonomy" id="39488"/>
    <lineage>
        <taxon>Bacteria</taxon>
        <taxon>Bacillati</taxon>
        <taxon>Bacillota</taxon>
        <taxon>Clostridia</taxon>
        <taxon>Lachnospirales</taxon>
        <taxon>Lachnospiraceae</taxon>
        <taxon>Anaerobutyricum</taxon>
    </lineage>
</organism>
<accession>A0A174DP34</accession>
<name>A0A174DP34_9FIRM</name>
<dbReference type="PIRSF" id="PIRSF001357">
    <property type="entry name" value="DeoC"/>
    <property type="match status" value="1"/>
</dbReference>
<dbReference type="PANTHER" id="PTHR10889">
    <property type="entry name" value="DEOXYRIBOSE-PHOSPHATE ALDOLASE"/>
    <property type="match status" value="1"/>
</dbReference>
<evidence type="ECO:0000313" key="15">
    <source>
        <dbReference type="Proteomes" id="UP000286561"/>
    </source>
</evidence>
<dbReference type="GO" id="GO:0004139">
    <property type="term" value="F:deoxyribose-phosphate aldolase activity"/>
    <property type="evidence" value="ECO:0007669"/>
    <property type="project" value="UniProtKB-UniRule"/>
</dbReference>
<keyword evidence="2" id="KW-0704">Schiff base</keyword>
<dbReference type="Proteomes" id="UP000284621">
    <property type="component" value="Unassembled WGS sequence"/>
</dbReference>